<evidence type="ECO:0000256" key="7">
    <source>
        <dbReference type="RuleBase" id="RU003887"/>
    </source>
</evidence>
<dbReference type="EMBL" id="FLRB01000002">
    <property type="protein sequence ID" value="SBT19667.1"/>
    <property type="molecule type" value="Genomic_DNA"/>
</dbReference>
<organism evidence="9 12">
    <name type="scientific">Marinomonas gallaica</name>
    <dbReference type="NCBI Taxonomy" id="1806667"/>
    <lineage>
        <taxon>Bacteria</taxon>
        <taxon>Pseudomonadati</taxon>
        <taxon>Pseudomonadota</taxon>
        <taxon>Gammaproteobacteria</taxon>
        <taxon>Oceanospirillales</taxon>
        <taxon>Oceanospirillaceae</taxon>
        <taxon>Marinomonas</taxon>
    </lineage>
</organism>
<dbReference type="InterPro" id="IPR042092">
    <property type="entry name" value="PsdUridine_s_RsuA/RluB/E/F_cat"/>
</dbReference>
<evidence type="ECO:0000256" key="6">
    <source>
        <dbReference type="PROSITE-ProRule" id="PRU00182"/>
    </source>
</evidence>
<dbReference type="Gene3D" id="3.10.290.10">
    <property type="entry name" value="RNA-binding S4 domain"/>
    <property type="match status" value="1"/>
</dbReference>
<keyword evidence="11" id="KW-1185">Reference proteome</keyword>
<feature type="domain" description="RNA-binding S4" evidence="8">
    <location>
        <begin position="10"/>
        <end position="71"/>
    </location>
</feature>
<sequence>MSKSFSDAIVRLDFYVSHTLGLSRKEAKVLIGKGNVTVNGVEIKKANHSVQQTDEIFLRDKRLAWPQEKYFLLNKPAGYVCATEDGEHPVVLDLIETHEQKDLRVVGRLDMDTTGLLLLTTDGQWLHRITSPKSDCAKQYRVWTIDEVTDADLEMLSKGVQLNNEEGLTKPAVAERVSSHEILLSITEGKYHQVKRMLAATGNRVERLHREAIATVTVADVAEGQYRSLTEAEVALF</sequence>
<dbReference type="Proteomes" id="UP000092871">
    <property type="component" value="Unassembled WGS sequence"/>
</dbReference>
<dbReference type="InterPro" id="IPR050343">
    <property type="entry name" value="RsuA_PseudoU_synthase"/>
</dbReference>
<accession>A0A1C3JQR9</accession>
<dbReference type="EMBL" id="FLRA01000011">
    <property type="protein sequence ID" value="SBT17475.1"/>
    <property type="molecule type" value="Genomic_DNA"/>
</dbReference>
<dbReference type="InterPro" id="IPR018496">
    <property type="entry name" value="PsdUridine_synth_RsuA/RluB_CS"/>
</dbReference>
<evidence type="ECO:0000256" key="1">
    <source>
        <dbReference type="ARBA" id="ARBA00008348"/>
    </source>
</evidence>
<evidence type="ECO:0000313" key="10">
    <source>
        <dbReference type="EMBL" id="SBT19667.1"/>
    </source>
</evidence>
<dbReference type="CDD" id="cd00165">
    <property type="entry name" value="S4"/>
    <property type="match status" value="1"/>
</dbReference>
<evidence type="ECO:0000313" key="11">
    <source>
        <dbReference type="Proteomes" id="UP000092840"/>
    </source>
</evidence>
<dbReference type="InterPro" id="IPR006145">
    <property type="entry name" value="PsdUridine_synth_RsuA/RluA"/>
</dbReference>
<dbReference type="GO" id="GO:0003723">
    <property type="term" value="F:RNA binding"/>
    <property type="evidence" value="ECO:0007669"/>
    <property type="project" value="UniProtKB-KW"/>
</dbReference>
<dbReference type="NCBIfam" id="TIGR00093">
    <property type="entry name" value="pseudouridine synthase"/>
    <property type="match status" value="1"/>
</dbReference>
<evidence type="ECO:0000256" key="3">
    <source>
        <dbReference type="ARBA" id="ARBA00023235"/>
    </source>
</evidence>
<dbReference type="SUPFAM" id="SSF55120">
    <property type="entry name" value="Pseudouridine synthase"/>
    <property type="match status" value="1"/>
</dbReference>
<keyword evidence="3 7" id="KW-0413">Isomerase</keyword>
<dbReference type="PROSITE" id="PS50889">
    <property type="entry name" value="S4"/>
    <property type="match status" value="1"/>
</dbReference>
<dbReference type="InterPro" id="IPR020094">
    <property type="entry name" value="TruA/RsuA/RluB/E/F_N"/>
</dbReference>
<reference evidence="9 12" key="1">
    <citation type="submission" date="2016-06" db="EMBL/GenBank/DDBJ databases">
        <authorList>
            <person name="Kjaerup R.B."/>
            <person name="Dalgaard T.S."/>
            <person name="Juul-Madsen H.R."/>
        </authorList>
    </citation>
    <scope>NUCLEOTIDE SEQUENCE [LARGE SCALE GENOMIC DNA]</scope>
    <source>
        <strain evidence="9 12">CECT 5115</strain>
    </source>
</reference>
<comment type="catalytic activity">
    <reaction evidence="4">
        <text>uridine(516) in 16S rRNA = pseudouridine(516) in 16S rRNA</text>
        <dbReference type="Rhea" id="RHEA:38867"/>
        <dbReference type="Rhea" id="RHEA-COMP:10089"/>
        <dbReference type="Rhea" id="RHEA-COMP:10090"/>
        <dbReference type="ChEBI" id="CHEBI:65314"/>
        <dbReference type="ChEBI" id="CHEBI:65315"/>
        <dbReference type="EC" id="5.4.99.19"/>
    </reaction>
</comment>
<dbReference type="SMART" id="SM00363">
    <property type="entry name" value="S4"/>
    <property type="match status" value="1"/>
</dbReference>
<proteinExistence type="inferred from homology"/>
<dbReference type="PANTHER" id="PTHR47683">
    <property type="entry name" value="PSEUDOURIDINE SYNTHASE FAMILY PROTEIN-RELATED"/>
    <property type="match status" value="1"/>
</dbReference>
<dbReference type="RefSeq" id="WP_231872519.1">
    <property type="nucleotide sequence ID" value="NZ_FLRA01000011.1"/>
</dbReference>
<dbReference type="InterPro" id="IPR000748">
    <property type="entry name" value="PsdUridine_synth_RsuA/RluB/E/F"/>
</dbReference>
<dbReference type="SUPFAM" id="SSF55174">
    <property type="entry name" value="Alpha-L RNA-binding motif"/>
    <property type="match status" value="1"/>
</dbReference>
<dbReference type="InterPro" id="IPR036986">
    <property type="entry name" value="S4_RNA-bd_sf"/>
</dbReference>
<evidence type="ECO:0000313" key="12">
    <source>
        <dbReference type="Proteomes" id="UP000092871"/>
    </source>
</evidence>
<protein>
    <recommendedName>
        <fullName evidence="7">Pseudouridine synthase</fullName>
        <ecNumber evidence="7">5.4.99.-</ecNumber>
    </recommendedName>
</protein>
<dbReference type="Gene3D" id="3.30.70.1560">
    <property type="entry name" value="Alpha-L RNA-binding motif"/>
    <property type="match status" value="1"/>
</dbReference>
<comment type="similarity">
    <text evidence="1 7">Belongs to the pseudouridine synthase RsuA family.</text>
</comment>
<dbReference type="GO" id="GO:0160136">
    <property type="term" value="F:16S rRNA pseudouridine(516) synthase activity"/>
    <property type="evidence" value="ECO:0007669"/>
    <property type="project" value="UniProtKB-EC"/>
</dbReference>
<dbReference type="GO" id="GO:0000455">
    <property type="term" value="P:enzyme-directed rRNA pseudouridine synthesis"/>
    <property type="evidence" value="ECO:0007669"/>
    <property type="project" value="UniProtKB-ARBA"/>
</dbReference>
<dbReference type="Proteomes" id="UP000092840">
    <property type="component" value="Unassembled WGS sequence"/>
</dbReference>
<evidence type="ECO:0000259" key="8">
    <source>
        <dbReference type="SMART" id="SM00363"/>
    </source>
</evidence>
<dbReference type="Pfam" id="PF00849">
    <property type="entry name" value="PseudoU_synth_2"/>
    <property type="match status" value="1"/>
</dbReference>
<gene>
    <name evidence="9" type="primary">rsuA_1</name>
    <name evidence="9" type="ORF">MGA5115_01586</name>
    <name evidence="10" type="ORF">MGA5116_00240</name>
</gene>
<dbReference type="PROSITE" id="PS01149">
    <property type="entry name" value="PSI_RSU"/>
    <property type="match status" value="1"/>
</dbReference>
<comment type="function">
    <text evidence="5">Responsible for synthesis of pseudouridine from uracil-516 in 16S ribosomal RNA.</text>
</comment>
<keyword evidence="2 6" id="KW-0694">RNA-binding</keyword>
<evidence type="ECO:0000313" key="9">
    <source>
        <dbReference type="EMBL" id="SBT17475.1"/>
    </source>
</evidence>
<dbReference type="PANTHER" id="PTHR47683:SF4">
    <property type="entry name" value="PSEUDOURIDINE SYNTHASE"/>
    <property type="match status" value="1"/>
</dbReference>
<dbReference type="Gene3D" id="3.30.70.580">
    <property type="entry name" value="Pseudouridine synthase I, catalytic domain, N-terminal subdomain"/>
    <property type="match status" value="1"/>
</dbReference>
<dbReference type="InterPro" id="IPR020103">
    <property type="entry name" value="PsdUridine_synth_cat_dom_sf"/>
</dbReference>
<evidence type="ECO:0000256" key="4">
    <source>
        <dbReference type="ARBA" id="ARBA00036749"/>
    </source>
</evidence>
<evidence type="ECO:0000256" key="2">
    <source>
        <dbReference type="ARBA" id="ARBA00022884"/>
    </source>
</evidence>
<dbReference type="EC" id="5.4.99.-" evidence="7"/>
<dbReference type="Pfam" id="PF01479">
    <property type="entry name" value="S4"/>
    <property type="match status" value="1"/>
</dbReference>
<evidence type="ECO:0000256" key="5">
    <source>
        <dbReference type="ARBA" id="ARBA00037590"/>
    </source>
</evidence>
<name>A0A1C3JQR9_9GAMM</name>
<dbReference type="AlphaFoldDB" id="A0A1C3JQR9"/>
<dbReference type="InterPro" id="IPR002942">
    <property type="entry name" value="S4_RNA-bd"/>
</dbReference>
<reference evidence="10 11" key="2">
    <citation type="submission" date="2016-06" db="EMBL/GenBank/DDBJ databases">
        <authorList>
            <person name="Rodrigo-Torres L."/>
            <person name="Arahal D.R."/>
        </authorList>
    </citation>
    <scope>NUCLEOTIDE SEQUENCE [LARGE SCALE GENOMIC DNA]</scope>
    <source>
        <strain evidence="10 11">CECT 5116</strain>
    </source>
</reference>